<gene>
    <name evidence="1" type="ORF">KSS94_13870</name>
</gene>
<accession>A0ABX8MXY4</accession>
<evidence type="ECO:0000313" key="1">
    <source>
        <dbReference type="EMBL" id="QXH49054.1"/>
    </source>
</evidence>
<organism evidence="1 2">
    <name type="scientific">Pseudomonas fakonensis</name>
    <dbReference type="NCBI Taxonomy" id="2842355"/>
    <lineage>
        <taxon>Bacteria</taxon>
        <taxon>Pseudomonadati</taxon>
        <taxon>Pseudomonadota</taxon>
        <taxon>Gammaproteobacteria</taxon>
        <taxon>Pseudomonadales</taxon>
        <taxon>Pseudomonadaceae</taxon>
        <taxon>Pseudomonas</taxon>
    </lineage>
</organism>
<dbReference type="Proteomes" id="UP001046350">
    <property type="component" value="Chromosome"/>
</dbReference>
<proteinExistence type="predicted"/>
<keyword evidence="2" id="KW-1185">Reference proteome</keyword>
<dbReference type="RefSeq" id="WP_217838679.1">
    <property type="nucleotide sequence ID" value="NZ_CP077076.1"/>
</dbReference>
<protein>
    <submittedName>
        <fullName evidence="1">Uncharacterized protein</fullName>
    </submittedName>
</protein>
<reference evidence="1" key="1">
    <citation type="journal article" date="2021" name="Microorganisms">
        <title>The Ever-Expanding Pseudomonas Genus: Description of 43 New Species and Partition of the Pseudomonas putida Group.</title>
        <authorList>
            <person name="Girard L."/>
            <person name="Lood C."/>
            <person name="Hofte M."/>
            <person name="Vandamme P."/>
            <person name="Rokni-Zadeh H."/>
            <person name="van Noort V."/>
            <person name="Lavigne R."/>
            <person name="De Mot R."/>
        </authorList>
    </citation>
    <scope>NUCLEOTIDE SEQUENCE</scope>
    <source>
        <strain evidence="1">COW40</strain>
    </source>
</reference>
<evidence type="ECO:0000313" key="2">
    <source>
        <dbReference type="Proteomes" id="UP001046350"/>
    </source>
</evidence>
<name>A0ABX8MXY4_9PSED</name>
<sequence>MLATLVAEVTATHQSAVARDYNEHTSAQMLGHFLAHATLTTPNLGRDSVKALLAGEQAWPMQDGTYRWVRVDVSIDQLEELGLIAFYGDWCSVHCDWIKDAQALDLTLQPMLEVLRILRDIRTGNAGFAQPQYSLPFDQALQLLTPSFGERTATAWLKNLEHHADGCRWPVRDSRLPVAASTQLWLLLRSQMEPPQAFKRWLECQCVGRDWVQSIDVAYLPVDERQVFIEQLTEHLATDRALAAPLATLQRQTCNEDRLSQLLRPVQERVEIHVDAEGVRTTSRCVVPQAATTFSSLAAEYPAAFACDASPLQFVAACERLRHVRRGMPLFHLGLVLTVIDETVRLEGAALITTGFAERLLELARSRPVLKYLAWVALPQFSRNKAYLLLLLSKPETCDAALYFLANHSHHQRQSIEGDVAQSLDSGYYQILCSEYRRTIALEVEAGERLRLMVEYLACRCNWSISAFASRAEYRLLITFLQGLSESQIVQLSHAFTGSLHTSATCASHRTAEPQKYLIAFWLLERLEQMALSIALTSRTALRSAILEAYASEFLNSIATASRTLEPEDCYVLLPWVRTTEEGGLTRWLSLSHEHHSWLAHLSSADANSFAVGRAIRQYLQVLMTMQPPQLSEQDHQRVMHRVASIVIELGFGQGEGTLWLFHPGLQSERDRVWDQFSRYVGHFSDGLFADFQERCLPQVPLDMLFTLVENCALLHRQQQLKQAIAQRHGARTEEMGLTALEEAFISAVNSGELALGGTLIQAAKNFIGAERFVQTRNPLIVQSQKAWANYQFKWQLLMLMEQWRHAPATYAEKAAALEVPHELRAVSDAEAERKLHQDCQNFRQYIIAAAYRDSDVGRCARSMAELFSRTQDATHGLLLLQSRIDIYRQDSDRVTLNQALRSCLASIAHLRPPDMSAAWAATVLEAYALLGDTPKLDAFWTQLSEHQHTQLEILRPYCRALIGRGDVLVAQHLATRYRELNPQALQSGSFAQLMDELANAAPPQVTLSQMMQLMTHDSRRTVTQLAGDYQQLLALDFQQYVEVVGNGLSTETFLAQCVLEVAGELLLRKKNLQWHAPPSSTLVNRRITHEDLINDWFTSLFDKRMAEARIGMRDQKRAGESGSGMSPGEADGVITDGKNRRLAIVEAFRLFSLDLTVIRDHLNKVARYDQECLSPVFIVAYCDVSDFTALTRGYAELVGRLEYFGFQRSVDATPSVVPQPNSNLWVMRDFRTRGGASITVYHLLLNMRSPAPHD</sequence>
<dbReference type="EMBL" id="CP077076">
    <property type="protein sequence ID" value="QXH49054.1"/>
    <property type="molecule type" value="Genomic_DNA"/>
</dbReference>